<organism evidence="1 2">
    <name type="scientific">Suillus fuscotomentosus</name>
    <dbReference type="NCBI Taxonomy" id="1912939"/>
    <lineage>
        <taxon>Eukaryota</taxon>
        <taxon>Fungi</taxon>
        <taxon>Dikarya</taxon>
        <taxon>Basidiomycota</taxon>
        <taxon>Agaricomycotina</taxon>
        <taxon>Agaricomycetes</taxon>
        <taxon>Agaricomycetidae</taxon>
        <taxon>Boletales</taxon>
        <taxon>Suillineae</taxon>
        <taxon>Suillaceae</taxon>
        <taxon>Suillus</taxon>
    </lineage>
</organism>
<reference evidence="1" key="1">
    <citation type="journal article" date="2020" name="New Phytol.">
        <title>Comparative genomics reveals dynamic genome evolution in host specialist ectomycorrhizal fungi.</title>
        <authorList>
            <person name="Lofgren L.A."/>
            <person name="Nguyen N.H."/>
            <person name="Vilgalys R."/>
            <person name="Ruytinx J."/>
            <person name="Liao H.L."/>
            <person name="Branco S."/>
            <person name="Kuo A."/>
            <person name="LaButti K."/>
            <person name="Lipzen A."/>
            <person name="Andreopoulos W."/>
            <person name="Pangilinan J."/>
            <person name="Riley R."/>
            <person name="Hundley H."/>
            <person name="Na H."/>
            <person name="Barry K."/>
            <person name="Grigoriev I.V."/>
            <person name="Stajich J.E."/>
            <person name="Kennedy P.G."/>
        </authorList>
    </citation>
    <scope>NUCLEOTIDE SEQUENCE</scope>
    <source>
        <strain evidence="1">FC203</strain>
    </source>
</reference>
<evidence type="ECO:0000313" key="2">
    <source>
        <dbReference type="Proteomes" id="UP001195769"/>
    </source>
</evidence>
<accession>A0AAD4HLE2</accession>
<dbReference type="GeneID" id="64659906"/>
<dbReference type="AlphaFoldDB" id="A0AAD4HLE2"/>
<protein>
    <submittedName>
        <fullName evidence="1">Uncharacterized protein</fullName>
    </submittedName>
</protein>
<comment type="caution">
    <text evidence="1">The sequence shown here is derived from an EMBL/GenBank/DDBJ whole genome shotgun (WGS) entry which is preliminary data.</text>
</comment>
<keyword evidence="2" id="KW-1185">Reference proteome</keyword>
<name>A0AAD4HLE2_9AGAM</name>
<evidence type="ECO:0000313" key="1">
    <source>
        <dbReference type="EMBL" id="KAG1900898.1"/>
    </source>
</evidence>
<gene>
    <name evidence="1" type="ORF">F5891DRAFT_1172792</name>
</gene>
<dbReference type="RefSeq" id="XP_041226474.1">
    <property type="nucleotide sequence ID" value="XM_041365608.1"/>
</dbReference>
<dbReference type="Proteomes" id="UP001195769">
    <property type="component" value="Unassembled WGS sequence"/>
</dbReference>
<dbReference type="EMBL" id="JABBWK010000024">
    <property type="protein sequence ID" value="KAG1900898.1"/>
    <property type="molecule type" value="Genomic_DNA"/>
</dbReference>
<proteinExistence type="predicted"/>
<sequence>MDERMEFIATSNAFFVGANPIDYSGVQQAIRKLEKASQKILLARSTLQMASLKPQSMRCSCILRVNSPDPATLVPGGSKGSTTVGTSASLFTASKILFLPVSWLTAQMMEPTKLNSEIDGETRSVVCERNDATGDSDTGGAGITKIEKKRRQGALKLRTYQKRNKERGQAGEISGRRYLDRIQRNRHVSNRVNVGSPHITSGFGTTLLHKRESFATTCSEYSRYTAGRC</sequence>